<feature type="compositionally biased region" description="Pro residues" evidence="1">
    <location>
        <begin position="200"/>
        <end position="214"/>
    </location>
</feature>
<dbReference type="GeneID" id="113708805"/>
<keyword evidence="2" id="KW-1185">Reference proteome</keyword>
<gene>
    <name evidence="3 4" type="primary">LOC113708805</name>
</gene>
<feature type="region of interest" description="Disordered" evidence="1">
    <location>
        <begin position="179"/>
        <end position="214"/>
    </location>
</feature>
<sequence length="214" mass="22919">MGISSWKEKVLPKIKKVFEKNGTKKAAAAEVTKAFEESKGQYTTEFEGKKTELEAKVVEVYEASPSEVKALIKEPKEAGLKKHSAAVQKFLDELVKIEFPGAKTVSEGATKVGPSYLSGPITFLFEKVSTCIPEEVKKEEEAPAAAAETTAESSEVKEKEIVVEAEKKEEVVTEAVVEKVEAPAEAPPAKEAKVEEAAPEPAPAPAPAAEPPKA</sequence>
<proteinExistence type="predicted"/>
<reference evidence="2" key="1">
    <citation type="journal article" date="2025" name="Foods">
        <title>Unveiling the Microbial Signatures of Arabica Coffee Cherries: Insights into Ripeness Specific Diversity, Functional Traits, and Implications for Quality and Safety.</title>
        <authorList>
            <consortium name="RefSeq"/>
            <person name="Tenea G.N."/>
            <person name="Cifuentes V."/>
            <person name="Reyes P."/>
            <person name="Cevallos-Vallejos M."/>
        </authorList>
    </citation>
    <scope>NUCLEOTIDE SEQUENCE [LARGE SCALE GENOMIC DNA]</scope>
</reference>
<feature type="compositionally biased region" description="Basic and acidic residues" evidence="1">
    <location>
        <begin position="179"/>
        <end position="196"/>
    </location>
</feature>
<dbReference type="RefSeq" id="XP_027087207.1">
    <property type="nucleotide sequence ID" value="XM_027231406.1"/>
</dbReference>
<dbReference type="InterPro" id="IPR008469">
    <property type="entry name" value="DREPP"/>
</dbReference>
<dbReference type="Pfam" id="PF05558">
    <property type="entry name" value="DREPP"/>
    <property type="match status" value="1"/>
</dbReference>
<dbReference type="PANTHER" id="PTHR38522">
    <property type="entry name" value="PLASMA MEMBRANE-ASSOCIATED CATION-BINDING PROTEIN 1"/>
    <property type="match status" value="1"/>
</dbReference>
<dbReference type="AlphaFoldDB" id="A0A6P6U9L0"/>
<dbReference type="GO" id="GO:0005886">
    <property type="term" value="C:plasma membrane"/>
    <property type="evidence" value="ECO:0007669"/>
    <property type="project" value="InterPro"/>
</dbReference>
<protein>
    <submittedName>
        <fullName evidence="3 4">Plasma membrane-associated cation-binding protein 1-like</fullName>
    </submittedName>
</protein>
<dbReference type="OrthoDB" id="1933409at2759"/>
<evidence type="ECO:0000313" key="2">
    <source>
        <dbReference type="Proteomes" id="UP001652660"/>
    </source>
</evidence>
<feature type="region of interest" description="Disordered" evidence="1">
    <location>
        <begin position="136"/>
        <end position="157"/>
    </location>
</feature>
<organism evidence="2 4">
    <name type="scientific">Coffea arabica</name>
    <name type="common">Arabian coffee</name>
    <dbReference type="NCBI Taxonomy" id="13443"/>
    <lineage>
        <taxon>Eukaryota</taxon>
        <taxon>Viridiplantae</taxon>
        <taxon>Streptophyta</taxon>
        <taxon>Embryophyta</taxon>
        <taxon>Tracheophyta</taxon>
        <taxon>Spermatophyta</taxon>
        <taxon>Magnoliopsida</taxon>
        <taxon>eudicotyledons</taxon>
        <taxon>Gunneridae</taxon>
        <taxon>Pentapetalae</taxon>
        <taxon>asterids</taxon>
        <taxon>lamiids</taxon>
        <taxon>Gentianales</taxon>
        <taxon>Rubiaceae</taxon>
        <taxon>Ixoroideae</taxon>
        <taxon>Gardenieae complex</taxon>
        <taxon>Bertiereae - Coffeeae clade</taxon>
        <taxon>Coffeeae</taxon>
        <taxon>Coffea</taxon>
    </lineage>
</organism>
<accession>A0A6P6U9L0</accession>
<dbReference type="RefSeq" id="XP_027087206.1">
    <property type="nucleotide sequence ID" value="XM_027231405.1"/>
</dbReference>
<dbReference type="Proteomes" id="UP001652660">
    <property type="component" value="Chromosome 9c"/>
</dbReference>
<name>A0A6P6U9L0_COFAR</name>
<reference evidence="3 4" key="2">
    <citation type="submission" date="2025-04" db="UniProtKB">
        <authorList>
            <consortium name="RefSeq"/>
        </authorList>
    </citation>
    <scope>IDENTIFICATION</scope>
    <source>
        <tissue evidence="3 4">Leaves</tissue>
    </source>
</reference>
<evidence type="ECO:0000313" key="3">
    <source>
        <dbReference type="RefSeq" id="XP_027087206.1"/>
    </source>
</evidence>
<dbReference type="PANTHER" id="PTHR38522:SF2">
    <property type="entry name" value="PLASMA MEMBRANE-ASSOCIATED CATION-BINDING PROTEIN 1"/>
    <property type="match status" value="1"/>
</dbReference>
<feature type="compositionally biased region" description="Low complexity" evidence="1">
    <location>
        <begin position="143"/>
        <end position="153"/>
    </location>
</feature>
<evidence type="ECO:0000256" key="1">
    <source>
        <dbReference type="SAM" id="MobiDB-lite"/>
    </source>
</evidence>
<evidence type="ECO:0000313" key="4">
    <source>
        <dbReference type="RefSeq" id="XP_027087207.1"/>
    </source>
</evidence>